<dbReference type="Pfam" id="PF00528">
    <property type="entry name" value="BPD_transp_1"/>
    <property type="match status" value="1"/>
</dbReference>
<sequence length="295" mass="32939">MTMMTHPHADTLTARFYRATRVIHWRNWTVMVLLGIGAVFMLLPFMWTFSTSLRPISEAYRLPPSFLPDRLDFSSYARLEDGPIPFLTMYWNSFVVAAVTTVVVIFTSAMAAFAFSRLRFPGSNVLFASMLVGLMVPPALVLIPLFFGMAAVGLIDTLWSLILPALANPLAVLMMREFMRSQPREYEESAFVDGASYWTIFWRISLPQMGPPIAALSIIVFTTSWNNFLLPLVFVRSFEAMTLPVGILSLFGSYGAEELSVILAAVTLSILPLLVVFLIAQRFIVESIASTGVKK</sequence>
<keyword evidence="5 7" id="KW-1133">Transmembrane helix</keyword>
<dbReference type="eggNOG" id="COG0395">
    <property type="taxonomic scope" value="Bacteria"/>
</dbReference>
<feature type="transmembrane region" description="Helical" evidence="7">
    <location>
        <begin position="213"/>
        <end position="234"/>
    </location>
</feature>
<protein>
    <submittedName>
        <fullName evidence="9">Sugar ABC transporter permease</fullName>
    </submittedName>
</protein>
<evidence type="ECO:0000313" key="9">
    <source>
        <dbReference type="EMBL" id="EAR51903.1"/>
    </source>
</evidence>
<evidence type="ECO:0000256" key="7">
    <source>
        <dbReference type="RuleBase" id="RU363032"/>
    </source>
</evidence>
<dbReference type="SUPFAM" id="SSF161098">
    <property type="entry name" value="MetI-like"/>
    <property type="match status" value="1"/>
</dbReference>
<organism evidence="9 10">
    <name type="scientific">Oceanicola granulosus (strain ATCC BAA-861 / DSM 15982 / KCTC 12143 / HTCC2516)</name>
    <dbReference type="NCBI Taxonomy" id="314256"/>
    <lineage>
        <taxon>Bacteria</taxon>
        <taxon>Pseudomonadati</taxon>
        <taxon>Pseudomonadota</taxon>
        <taxon>Alphaproteobacteria</taxon>
        <taxon>Rhodobacterales</taxon>
        <taxon>Roseobacteraceae</taxon>
        <taxon>Oceanicola</taxon>
    </lineage>
</organism>
<dbReference type="Proteomes" id="UP000003635">
    <property type="component" value="Unassembled WGS sequence"/>
</dbReference>
<keyword evidence="2 7" id="KW-0813">Transport</keyword>
<comment type="subcellular location">
    <subcellularLocation>
        <location evidence="1 7">Cell membrane</location>
        <topology evidence="1 7">Multi-pass membrane protein</topology>
    </subcellularLocation>
</comment>
<comment type="similarity">
    <text evidence="7">Belongs to the binding-protein-dependent transport system permease family.</text>
</comment>
<keyword evidence="10" id="KW-1185">Reference proteome</keyword>
<gene>
    <name evidence="9" type="ORF">OG2516_16419</name>
</gene>
<feature type="transmembrane region" description="Helical" evidence="7">
    <location>
        <begin position="158"/>
        <end position="175"/>
    </location>
</feature>
<reference evidence="9 10" key="1">
    <citation type="journal article" date="2010" name="J. Bacteriol.">
        <title>Genome sequences of Oceanicola granulosus HTCC2516(T) and Oceanicola batsensis HTCC2597(TDelta).</title>
        <authorList>
            <person name="Thrash J.C."/>
            <person name="Cho J.C."/>
            <person name="Vergin K.L."/>
            <person name="Giovannoni S.J."/>
        </authorList>
    </citation>
    <scope>NUCLEOTIDE SEQUENCE [LARGE SCALE GENOMIC DNA]</scope>
    <source>
        <strain evidence="10">ATCC BAA-861 / DSM 15982 / KCTC 12143 / HTCC2516</strain>
    </source>
</reference>
<keyword evidence="4 7" id="KW-0812">Transmembrane</keyword>
<keyword evidence="3" id="KW-1003">Cell membrane</keyword>
<dbReference type="HOGENOM" id="CLU_016047_1_1_5"/>
<dbReference type="EMBL" id="AAOT01000008">
    <property type="protein sequence ID" value="EAR51903.1"/>
    <property type="molecule type" value="Genomic_DNA"/>
</dbReference>
<evidence type="ECO:0000256" key="5">
    <source>
        <dbReference type="ARBA" id="ARBA00022989"/>
    </source>
</evidence>
<dbReference type="InterPro" id="IPR035906">
    <property type="entry name" value="MetI-like_sf"/>
</dbReference>
<dbReference type="OrthoDB" id="9815445at2"/>
<evidence type="ECO:0000259" key="8">
    <source>
        <dbReference type="PROSITE" id="PS50928"/>
    </source>
</evidence>
<feature type="transmembrane region" description="Helical" evidence="7">
    <location>
        <begin position="89"/>
        <end position="113"/>
    </location>
</feature>
<dbReference type="CDD" id="cd06261">
    <property type="entry name" value="TM_PBP2"/>
    <property type="match status" value="1"/>
</dbReference>
<evidence type="ECO:0000256" key="6">
    <source>
        <dbReference type="ARBA" id="ARBA00023136"/>
    </source>
</evidence>
<evidence type="ECO:0000256" key="3">
    <source>
        <dbReference type="ARBA" id="ARBA00022475"/>
    </source>
</evidence>
<comment type="caution">
    <text evidence="9">The sequence shown here is derived from an EMBL/GenBank/DDBJ whole genome shotgun (WGS) entry which is preliminary data.</text>
</comment>
<evidence type="ECO:0000256" key="2">
    <source>
        <dbReference type="ARBA" id="ARBA00022448"/>
    </source>
</evidence>
<keyword evidence="6 7" id="KW-0472">Membrane</keyword>
<dbReference type="AlphaFoldDB" id="Q2CGN2"/>
<dbReference type="GO" id="GO:0005886">
    <property type="term" value="C:plasma membrane"/>
    <property type="evidence" value="ECO:0007669"/>
    <property type="project" value="UniProtKB-SubCell"/>
</dbReference>
<dbReference type="InterPro" id="IPR000515">
    <property type="entry name" value="MetI-like"/>
</dbReference>
<accession>Q2CGN2</accession>
<feature type="transmembrane region" description="Helical" evidence="7">
    <location>
        <begin position="259"/>
        <end position="280"/>
    </location>
</feature>
<proteinExistence type="inferred from homology"/>
<evidence type="ECO:0000256" key="1">
    <source>
        <dbReference type="ARBA" id="ARBA00004651"/>
    </source>
</evidence>
<dbReference type="PROSITE" id="PS50928">
    <property type="entry name" value="ABC_TM1"/>
    <property type="match status" value="1"/>
</dbReference>
<dbReference type="STRING" id="314256.OG2516_16419"/>
<dbReference type="RefSeq" id="WP_007257230.1">
    <property type="nucleotide sequence ID" value="NZ_CH724111.1"/>
</dbReference>
<feature type="transmembrane region" description="Helical" evidence="7">
    <location>
        <begin position="28"/>
        <end position="47"/>
    </location>
</feature>
<name>Q2CGN2_OCEGH</name>
<dbReference type="PANTHER" id="PTHR43744">
    <property type="entry name" value="ABC TRANSPORTER PERMEASE PROTEIN MG189-RELATED-RELATED"/>
    <property type="match status" value="1"/>
</dbReference>
<feature type="domain" description="ABC transmembrane type-1" evidence="8">
    <location>
        <begin position="90"/>
        <end position="280"/>
    </location>
</feature>
<evidence type="ECO:0000256" key="4">
    <source>
        <dbReference type="ARBA" id="ARBA00022692"/>
    </source>
</evidence>
<dbReference type="Gene3D" id="1.10.3720.10">
    <property type="entry name" value="MetI-like"/>
    <property type="match status" value="1"/>
</dbReference>
<dbReference type="GO" id="GO:0055085">
    <property type="term" value="P:transmembrane transport"/>
    <property type="evidence" value="ECO:0007669"/>
    <property type="project" value="InterPro"/>
</dbReference>
<feature type="transmembrane region" description="Helical" evidence="7">
    <location>
        <begin position="125"/>
        <end position="152"/>
    </location>
</feature>
<evidence type="ECO:0000313" key="10">
    <source>
        <dbReference type="Proteomes" id="UP000003635"/>
    </source>
</evidence>
<dbReference type="PANTHER" id="PTHR43744:SF12">
    <property type="entry name" value="ABC TRANSPORTER PERMEASE PROTEIN MG189-RELATED"/>
    <property type="match status" value="1"/>
</dbReference>